<dbReference type="Gene3D" id="3.40.140.10">
    <property type="entry name" value="Cytidine Deaminase, domain 2"/>
    <property type="match status" value="1"/>
</dbReference>
<comment type="caution">
    <text evidence="4">The sequence shown here is derived from an EMBL/GenBank/DDBJ whole genome shotgun (WGS) entry which is preliminary data.</text>
</comment>
<dbReference type="GO" id="GO:0006139">
    <property type="term" value="P:nucleobase-containing compound metabolic process"/>
    <property type="evidence" value="ECO:0007669"/>
    <property type="project" value="UniProtKB-ARBA"/>
</dbReference>
<keyword evidence="2" id="KW-0812">Transmembrane</keyword>
<organism evidence="4 5">
    <name type="scientific">Phellinidium pouzarii</name>
    <dbReference type="NCBI Taxonomy" id="167371"/>
    <lineage>
        <taxon>Eukaryota</taxon>
        <taxon>Fungi</taxon>
        <taxon>Dikarya</taxon>
        <taxon>Basidiomycota</taxon>
        <taxon>Agaricomycotina</taxon>
        <taxon>Agaricomycetes</taxon>
        <taxon>Hymenochaetales</taxon>
        <taxon>Hymenochaetaceae</taxon>
        <taxon>Phellinidium</taxon>
    </lineage>
</organism>
<protein>
    <recommendedName>
        <fullName evidence="3">SET domain-containing protein</fullName>
    </recommendedName>
</protein>
<evidence type="ECO:0000259" key="3">
    <source>
        <dbReference type="PROSITE" id="PS50280"/>
    </source>
</evidence>
<dbReference type="Gene3D" id="2.170.270.10">
    <property type="entry name" value="SET domain"/>
    <property type="match status" value="1"/>
</dbReference>
<keyword evidence="5" id="KW-1185">Reference proteome</keyword>
<feature type="region of interest" description="Disordered" evidence="1">
    <location>
        <begin position="647"/>
        <end position="679"/>
    </location>
</feature>
<keyword evidence="2" id="KW-1133">Transmembrane helix</keyword>
<dbReference type="Proteomes" id="UP000308199">
    <property type="component" value="Unassembled WGS sequence"/>
</dbReference>
<dbReference type="AlphaFoldDB" id="A0A4S4LEH7"/>
<dbReference type="InterPro" id="IPR016193">
    <property type="entry name" value="Cytidine_deaminase-like"/>
</dbReference>
<dbReference type="InterPro" id="IPR046341">
    <property type="entry name" value="SET_dom_sf"/>
</dbReference>
<sequence length="679" mass="76238">MGDNEQESQPACLHNSLCKIENTEGKGRGLFGSLFNHSECPNVSFSLDPTTETIRFTTARLVKPGEELCIFYGSHLWFRPAGELADQNLTESCLNQETDDYWDSLRAIMDDRNPFSSGNPADIVPEADLPFLRTKVTPEYEDEDEENSVRTMKVWVADIPDPKMTSSLLKWVKDACLETPDLVHLKRVRRRGSISALLLTGSASPPSIPATLALSQLYQTDVPETVASTPKSFKLKMQIWPTVYAPKRKGEPEPWSRAKAAWAWDAVKTLRAEAKRIAACGELPIISYVPRSFAEEGRELFESSMPSFLAHDTRLSTARPLLHSVINVVRRLADWRALSALLNGKSRPSLSERTSPDLSEASDSFLGALDVSMTPTETPKMNGAHYLLTSLTLFTTHEPCLMCSFWRAGWPTALRGHDAPRTEREAAPHARQLSGLMDNLFDSLLPNVWLGVRAAFNENSWIQRQRRRLLVALFFAPYIVFIGFSVWSLVIVLQHPELIERNGAYYCTINYNPLIYAVPGFAAGIIVIMLLLEILIGVALIRRWKALHRTPRLSASALSMIARIAVFSVYGFATLGACAAFLARSLNIWPFLVQASLPTAIFLVFGNRLDVWRTWLFWRRHGEEDRDAHSVAICVTLDTTIEGEGERGVERASDLENEREHAEVQKEKLPELDEVRSEV</sequence>
<gene>
    <name evidence="4" type="ORF">EW145_g1933</name>
</gene>
<accession>A0A4S4LEH7</accession>
<dbReference type="EMBL" id="SGPK01000060">
    <property type="protein sequence ID" value="THH09518.1"/>
    <property type="molecule type" value="Genomic_DNA"/>
</dbReference>
<feature type="transmembrane region" description="Helical" evidence="2">
    <location>
        <begin position="561"/>
        <end position="582"/>
    </location>
</feature>
<dbReference type="Pfam" id="PF00856">
    <property type="entry name" value="SET"/>
    <property type="match status" value="1"/>
</dbReference>
<keyword evidence="2" id="KW-0472">Membrane</keyword>
<proteinExistence type="predicted"/>
<dbReference type="SUPFAM" id="SSF82199">
    <property type="entry name" value="SET domain"/>
    <property type="match status" value="1"/>
</dbReference>
<dbReference type="OrthoDB" id="3180714at2759"/>
<evidence type="ECO:0000256" key="1">
    <source>
        <dbReference type="SAM" id="MobiDB-lite"/>
    </source>
</evidence>
<evidence type="ECO:0000313" key="5">
    <source>
        <dbReference type="Proteomes" id="UP000308199"/>
    </source>
</evidence>
<evidence type="ECO:0000256" key="2">
    <source>
        <dbReference type="SAM" id="Phobius"/>
    </source>
</evidence>
<reference evidence="4 5" key="1">
    <citation type="submission" date="2019-02" db="EMBL/GenBank/DDBJ databases">
        <title>Genome sequencing of the rare red list fungi Phellinidium pouzarii.</title>
        <authorList>
            <person name="Buettner E."/>
            <person name="Kellner H."/>
        </authorList>
    </citation>
    <scope>NUCLEOTIDE SEQUENCE [LARGE SCALE GENOMIC DNA]</scope>
    <source>
        <strain evidence="4 5">DSM 108285</strain>
    </source>
</reference>
<evidence type="ECO:0000313" key="4">
    <source>
        <dbReference type="EMBL" id="THH09518.1"/>
    </source>
</evidence>
<feature type="domain" description="SET" evidence="3">
    <location>
        <begin position="1"/>
        <end position="73"/>
    </location>
</feature>
<dbReference type="GO" id="GO:0003824">
    <property type="term" value="F:catalytic activity"/>
    <property type="evidence" value="ECO:0007669"/>
    <property type="project" value="InterPro"/>
</dbReference>
<dbReference type="SUPFAM" id="SSF53927">
    <property type="entry name" value="Cytidine deaminase-like"/>
    <property type="match status" value="1"/>
</dbReference>
<dbReference type="InterPro" id="IPR001214">
    <property type="entry name" value="SET_dom"/>
</dbReference>
<feature type="transmembrane region" description="Helical" evidence="2">
    <location>
        <begin position="588"/>
        <end position="606"/>
    </location>
</feature>
<dbReference type="PROSITE" id="PS50280">
    <property type="entry name" value="SET"/>
    <property type="match status" value="1"/>
</dbReference>
<feature type="transmembrane region" description="Helical" evidence="2">
    <location>
        <begin position="469"/>
        <end position="494"/>
    </location>
</feature>
<name>A0A4S4LEH7_9AGAM</name>
<feature type="transmembrane region" description="Helical" evidence="2">
    <location>
        <begin position="514"/>
        <end position="541"/>
    </location>
</feature>